<feature type="region of interest" description="Disordered" evidence="1">
    <location>
        <begin position="145"/>
        <end position="173"/>
    </location>
</feature>
<dbReference type="RefSeq" id="XP_043038537.1">
    <property type="nucleotide sequence ID" value="XM_043186566.1"/>
</dbReference>
<reference evidence="2" key="1">
    <citation type="submission" date="2020-11" db="EMBL/GenBank/DDBJ databases">
        <title>Adaptations for nitrogen fixation in a non-lichenized fungal sporocarp promotes dispersal by wood-feeding termites.</title>
        <authorList>
            <consortium name="DOE Joint Genome Institute"/>
            <person name="Koch R.A."/>
            <person name="Yoon G."/>
            <person name="Arayal U."/>
            <person name="Lail K."/>
            <person name="Amirebrahimi M."/>
            <person name="Labutti K."/>
            <person name="Lipzen A."/>
            <person name="Riley R."/>
            <person name="Barry K."/>
            <person name="Henrissat B."/>
            <person name="Grigoriev I.V."/>
            <person name="Herr J.R."/>
            <person name="Aime M.C."/>
        </authorList>
    </citation>
    <scope>NUCLEOTIDE SEQUENCE</scope>
    <source>
        <strain evidence="2">MCA 3950</strain>
    </source>
</reference>
<accession>A0A9P7VQN7</accession>
<evidence type="ECO:0000313" key="3">
    <source>
        <dbReference type="Proteomes" id="UP000812287"/>
    </source>
</evidence>
<protein>
    <submittedName>
        <fullName evidence="2">Uncharacterized protein</fullName>
    </submittedName>
</protein>
<comment type="caution">
    <text evidence="2">The sequence shown here is derived from an EMBL/GenBank/DDBJ whole genome shotgun (WGS) entry which is preliminary data.</text>
</comment>
<dbReference type="EMBL" id="MU250538">
    <property type="protein sequence ID" value="KAG7445037.1"/>
    <property type="molecule type" value="Genomic_DNA"/>
</dbReference>
<feature type="region of interest" description="Disordered" evidence="1">
    <location>
        <begin position="36"/>
        <end position="58"/>
    </location>
</feature>
<name>A0A9P7VQN7_9AGAR</name>
<dbReference type="Proteomes" id="UP000812287">
    <property type="component" value="Unassembled WGS sequence"/>
</dbReference>
<gene>
    <name evidence="2" type="ORF">BT62DRAFT_933452</name>
</gene>
<proteinExistence type="predicted"/>
<organism evidence="2 3">
    <name type="scientific">Guyanagaster necrorhizus</name>
    <dbReference type="NCBI Taxonomy" id="856835"/>
    <lineage>
        <taxon>Eukaryota</taxon>
        <taxon>Fungi</taxon>
        <taxon>Dikarya</taxon>
        <taxon>Basidiomycota</taxon>
        <taxon>Agaricomycotina</taxon>
        <taxon>Agaricomycetes</taxon>
        <taxon>Agaricomycetidae</taxon>
        <taxon>Agaricales</taxon>
        <taxon>Marasmiineae</taxon>
        <taxon>Physalacriaceae</taxon>
        <taxon>Guyanagaster</taxon>
    </lineage>
</organism>
<feature type="compositionally biased region" description="Polar residues" evidence="1">
    <location>
        <begin position="238"/>
        <end position="254"/>
    </location>
</feature>
<sequence length="254" mass="27294">MDPIRSVYITMDDQDIIQQNESLERENEELKAQIRELEGEEAEAEEAEEADMQFTPPSPSNMVMYVTNTGNATGAFFRPAIRVSPPYPPAYRVRSAHSYTPVVPNRPSLGQTVLGTPTSTRQLPSAPPAGLGGFSTRATDHNTSTSAFTNPFARPTAAQTSAPSTLGPPGPVQRPETQWIVPPNHVPNQSQAAPAADNFLNVTRTITFSRRESRHFVAPPAPDPGSPSPAYTTVDVPASSSASGAENRRPSQSS</sequence>
<feature type="region of interest" description="Disordered" evidence="1">
    <location>
        <begin position="211"/>
        <end position="254"/>
    </location>
</feature>
<keyword evidence="3" id="KW-1185">Reference proteome</keyword>
<dbReference type="AlphaFoldDB" id="A0A9P7VQN7"/>
<feature type="compositionally biased region" description="Acidic residues" evidence="1">
    <location>
        <begin position="38"/>
        <end position="51"/>
    </location>
</feature>
<evidence type="ECO:0000313" key="2">
    <source>
        <dbReference type="EMBL" id="KAG7445037.1"/>
    </source>
</evidence>
<evidence type="ECO:0000256" key="1">
    <source>
        <dbReference type="SAM" id="MobiDB-lite"/>
    </source>
</evidence>
<dbReference type="GeneID" id="66108863"/>